<proteinExistence type="inferred from homology"/>
<dbReference type="Proteomes" id="UP000317894">
    <property type="component" value="Unassembled WGS sequence"/>
</dbReference>
<dbReference type="Gene3D" id="3.90.230.10">
    <property type="entry name" value="Creatinase/methionine aminopeptidase superfamily"/>
    <property type="match status" value="1"/>
</dbReference>
<feature type="domain" description="Peptidase M24" evidence="8">
    <location>
        <begin position="30"/>
        <end position="257"/>
    </location>
</feature>
<dbReference type="GO" id="GO:0006508">
    <property type="term" value="P:proteolysis"/>
    <property type="evidence" value="ECO:0007669"/>
    <property type="project" value="UniProtKB-KW"/>
</dbReference>
<feature type="binding site" evidence="6">
    <location>
        <position position="186"/>
    </location>
    <ligand>
        <name>a divalent metal cation</name>
        <dbReference type="ChEBI" id="CHEBI:60240"/>
        <label>2</label>
        <note>catalytic</note>
    </ligand>
</feature>
<dbReference type="EMBL" id="VJWA01000001">
    <property type="protein sequence ID" value="TRW16860.1"/>
    <property type="molecule type" value="Genomic_DNA"/>
</dbReference>
<dbReference type="InterPro" id="IPR002467">
    <property type="entry name" value="Pept_M24A_MAP1"/>
</dbReference>
<evidence type="ECO:0000256" key="7">
    <source>
        <dbReference type="RuleBase" id="RU003653"/>
    </source>
</evidence>
<reference evidence="9 10" key="1">
    <citation type="submission" date="2019-07" db="EMBL/GenBank/DDBJ databases">
        <title>Novel species isolated from glacier.</title>
        <authorList>
            <person name="Liu Q."/>
            <person name="Xin Y.-H."/>
        </authorList>
    </citation>
    <scope>NUCLEOTIDE SEQUENCE [LARGE SCALE GENOMIC DNA]</scope>
    <source>
        <strain evidence="9 10">LB1R16</strain>
    </source>
</reference>
<evidence type="ECO:0000256" key="5">
    <source>
        <dbReference type="ARBA" id="ARBA00022801"/>
    </source>
</evidence>
<dbReference type="RefSeq" id="WP_143554404.1">
    <property type="nucleotide sequence ID" value="NZ_VJWA01000001.1"/>
</dbReference>
<dbReference type="PRINTS" id="PR00599">
    <property type="entry name" value="MAPEPTIDASE"/>
</dbReference>
<dbReference type="InterPro" id="IPR000994">
    <property type="entry name" value="Pept_M24"/>
</dbReference>
<feature type="binding site" evidence="6">
    <location>
        <position position="219"/>
    </location>
    <ligand>
        <name>a divalent metal cation</name>
        <dbReference type="ChEBI" id="CHEBI:60240"/>
        <label>2</label>
        <note>catalytic</note>
    </ligand>
</feature>
<evidence type="ECO:0000259" key="8">
    <source>
        <dbReference type="Pfam" id="PF00557"/>
    </source>
</evidence>
<dbReference type="Pfam" id="PF00557">
    <property type="entry name" value="Peptidase_M24"/>
    <property type="match status" value="1"/>
</dbReference>
<comment type="catalytic activity">
    <reaction evidence="6 7">
        <text>Release of N-terminal amino acids, preferentially methionine, from peptides and arylamides.</text>
        <dbReference type="EC" id="3.4.11.18"/>
    </reaction>
</comment>
<dbReference type="AlphaFoldDB" id="A0A552UF70"/>
<dbReference type="GO" id="GO:0046872">
    <property type="term" value="F:metal ion binding"/>
    <property type="evidence" value="ECO:0007669"/>
    <property type="project" value="UniProtKB-UniRule"/>
</dbReference>
<dbReference type="NCBIfam" id="TIGR00500">
    <property type="entry name" value="met_pdase_I"/>
    <property type="match status" value="1"/>
</dbReference>
<dbReference type="GO" id="GO:0004239">
    <property type="term" value="F:initiator methionyl aminopeptidase activity"/>
    <property type="evidence" value="ECO:0007669"/>
    <property type="project" value="UniProtKB-UniRule"/>
</dbReference>
<dbReference type="HAMAP" id="MF_01974">
    <property type="entry name" value="MetAP_1"/>
    <property type="match status" value="1"/>
</dbReference>
<protein>
    <recommendedName>
        <fullName evidence="6 7">Methionine aminopeptidase</fullName>
        <shortName evidence="6">MAP</shortName>
        <shortName evidence="6">MetAP</shortName>
        <ecNumber evidence="6 7">3.4.11.18</ecNumber>
    </recommendedName>
    <alternativeName>
        <fullName evidence="6">Peptidase M</fullName>
    </alternativeName>
</protein>
<keyword evidence="5 6" id="KW-0378">Hydrolase</keyword>
<evidence type="ECO:0000256" key="1">
    <source>
        <dbReference type="ARBA" id="ARBA00002521"/>
    </source>
</evidence>
<evidence type="ECO:0000256" key="4">
    <source>
        <dbReference type="ARBA" id="ARBA00022723"/>
    </source>
</evidence>
<name>A0A552UF70_9SPHN</name>
<sequence length="284" mass="30609">MNFAPTYEALADAEERTATIKLHGPDAFAGMHKAGRLAAEVLDMLVPHVMPEVVTADLDKLAYDFVLARGALPATIFYRGYAHSLCISVNHVVCHGMPSAKRLKDGDIVNIDVTVIVDGWHGDTSRMFLVGDVPLKARRLVDITWECLQRGIGAARAGNTLGDIGHAIQSYAEAQRCSVVRDFCGHGVGRVFHDAPNIVHIGRPRTGEVLKPGMIFTIEPMINLGGFKVKLLDDGWTAVTRDRSLSAQFEHSVGITDGDPEIFTLSPAGLEKPPYSTAAAITGA</sequence>
<comment type="cofactor">
    <cofactor evidence="6">
        <name>Co(2+)</name>
        <dbReference type="ChEBI" id="CHEBI:48828"/>
    </cofactor>
    <cofactor evidence="6">
        <name>Zn(2+)</name>
        <dbReference type="ChEBI" id="CHEBI:29105"/>
    </cofactor>
    <cofactor evidence="6">
        <name>Mn(2+)</name>
        <dbReference type="ChEBI" id="CHEBI:29035"/>
    </cofactor>
    <cofactor evidence="6">
        <name>Fe(2+)</name>
        <dbReference type="ChEBI" id="CHEBI:29033"/>
    </cofactor>
    <text evidence="6">Binds 2 divalent metal cations per subunit. Has a high-affinity and a low affinity metal-binding site. The true nature of the physiological cofactor is under debate. The enzyme is active with cobalt, zinc, manganese or divalent iron ions. Most likely, methionine aminopeptidases function as mononuclear Fe(2+)-metalloproteases under physiological conditions, and the catalytically relevant metal-binding site has been assigned to the histidine-containing high-affinity site.</text>
</comment>
<evidence type="ECO:0000256" key="2">
    <source>
        <dbReference type="ARBA" id="ARBA00022438"/>
    </source>
</evidence>
<feature type="binding site" evidence="6">
    <location>
        <position position="250"/>
    </location>
    <ligand>
        <name>a divalent metal cation</name>
        <dbReference type="ChEBI" id="CHEBI:60240"/>
        <label>2</label>
        <note>catalytic</note>
    </ligand>
</feature>
<dbReference type="SUPFAM" id="SSF55920">
    <property type="entry name" value="Creatinase/aminopeptidase"/>
    <property type="match status" value="1"/>
</dbReference>
<evidence type="ECO:0000256" key="3">
    <source>
        <dbReference type="ARBA" id="ARBA00022670"/>
    </source>
</evidence>
<evidence type="ECO:0000256" key="6">
    <source>
        <dbReference type="HAMAP-Rule" id="MF_01974"/>
    </source>
</evidence>
<dbReference type="InterPro" id="IPR036005">
    <property type="entry name" value="Creatinase/aminopeptidase-like"/>
</dbReference>
<feature type="binding site" evidence="6">
    <location>
        <position position="250"/>
    </location>
    <ligand>
        <name>a divalent metal cation</name>
        <dbReference type="ChEBI" id="CHEBI:60240"/>
        <label>1</label>
    </ligand>
</feature>
<comment type="function">
    <text evidence="1 6">Removes the N-terminal methionine from nascent proteins. The N-terminal methionine is often cleaved when the second residue in the primary sequence is small and uncharged (Met-Ala-, Cys, Gly, Pro, Ser, Thr, or Val). Requires deformylation of the N(alpha)-formylated initiator methionine before it can be hydrolyzed.</text>
</comment>
<feature type="binding site" evidence="6">
    <location>
        <position position="123"/>
    </location>
    <ligand>
        <name>a divalent metal cation</name>
        <dbReference type="ChEBI" id="CHEBI:60240"/>
        <label>2</label>
        <note>catalytic</note>
    </ligand>
</feature>
<keyword evidence="4 6" id="KW-0479">Metal-binding</keyword>
<feature type="binding site" evidence="6">
    <location>
        <position position="123"/>
    </location>
    <ligand>
        <name>a divalent metal cation</name>
        <dbReference type="ChEBI" id="CHEBI:60240"/>
        <label>1</label>
    </ligand>
</feature>
<organism evidence="9 10">
    <name type="scientific">Glacieibacterium frigidum</name>
    <dbReference type="NCBI Taxonomy" id="2593303"/>
    <lineage>
        <taxon>Bacteria</taxon>
        <taxon>Pseudomonadati</taxon>
        <taxon>Pseudomonadota</taxon>
        <taxon>Alphaproteobacteria</taxon>
        <taxon>Sphingomonadales</taxon>
        <taxon>Sphingosinicellaceae</taxon>
        <taxon>Glacieibacterium</taxon>
    </lineage>
</organism>
<dbReference type="CDD" id="cd01086">
    <property type="entry name" value="MetAP1"/>
    <property type="match status" value="1"/>
</dbReference>
<feature type="binding site" evidence="6">
    <location>
        <position position="112"/>
    </location>
    <ligand>
        <name>a divalent metal cation</name>
        <dbReference type="ChEBI" id="CHEBI:60240"/>
        <label>1</label>
    </ligand>
</feature>
<dbReference type="OrthoDB" id="9802055at2"/>
<evidence type="ECO:0000313" key="10">
    <source>
        <dbReference type="Proteomes" id="UP000317894"/>
    </source>
</evidence>
<gene>
    <name evidence="6 9" type="primary">map</name>
    <name evidence="9" type="ORF">FMM06_01230</name>
</gene>
<dbReference type="EC" id="3.4.11.18" evidence="6 7"/>
<keyword evidence="10" id="KW-1185">Reference proteome</keyword>
<dbReference type="InterPro" id="IPR001714">
    <property type="entry name" value="Pept_M24_MAP"/>
</dbReference>
<comment type="similarity">
    <text evidence="6">Belongs to the peptidase M24A family. Methionine aminopeptidase type 1 subfamily.</text>
</comment>
<feature type="binding site" evidence="6">
    <location>
        <position position="95"/>
    </location>
    <ligand>
        <name>substrate</name>
    </ligand>
</feature>
<keyword evidence="3 6" id="KW-0645">Protease</keyword>
<evidence type="ECO:0000313" key="9">
    <source>
        <dbReference type="EMBL" id="TRW16860.1"/>
    </source>
</evidence>
<comment type="subunit">
    <text evidence="6">Monomer.</text>
</comment>
<comment type="caution">
    <text evidence="9">The sequence shown here is derived from an EMBL/GenBank/DDBJ whole genome shotgun (WGS) entry which is preliminary data.</text>
</comment>
<dbReference type="PANTHER" id="PTHR43330:SF27">
    <property type="entry name" value="METHIONINE AMINOPEPTIDASE"/>
    <property type="match status" value="1"/>
</dbReference>
<dbReference type="GO" id="GO:0070006">
    <property type="term" value="F:metalloaminopeptidase activity"/>
    <property type="evidence" value="ECO:0007669"/>
    <property type="project" value="UniProtKB-UniRule"/>
</dbReference>
<accession>A0A552UF70</accession>
<dbReference type="PANTHER" id="PTHR43330">
    <property type="entry name" value="METHIONINE AMINOPEPTIDASE"/>
    <property type="match status" value="1"/>
</dbReference>
<feature type="binding site" evidence="6">
    <location>
        <position position="193"/>
    </location>
    <ligand>
        <name>substrate</name>
    </ligand>
</feature>
<dbReference type="GO" id="GO:0005829">
    <property type="term" value="C:cytosol"/>
    <property type="evidence" value="ECO:0007669"/>
    <property type="project" value="TreeGrafter"/>
</dbReference>
<keyword evidence="2 6" id="KW-0031">Aminopeptidase</keyword>